<dbReference type="AlphaFoldDB" id="A0AAW2TKD3"/>
<comment type="caution">
    <text evidence="1">The sequence shown here is derived from an EMBL/GenBank/DDBJ whole genome shotgun (WGS) entry which is preliminary data.</text>
</comment>
<accession>A0AAW2TKD3</accession>
<dbReference type="InterPro" id="IPR053134">
    <property type="entry name" value="RNA-dir_DNA_polymerase"/>
</dbReference>
<proteinExistence type="predicted"/>
<gene>
    <name evidence="1" type="ORF">Sradi_2044900</name>
</gene>
<evidence type="ECO:0000313" key="1">
    <source>
        <dbReference type="EMBL" id="KAL0404041.1"/>
    </source>
</evidence>
<dbReference type="PANTHER" id="PTHR24559:SF444">
    <property type="entry name" value="REVERSE TRANSCRIPTASE DOMAIN-CONTAINING PROTEIN"/>
    <property type="match status" value="1"/>
</dbReference>
<reference evidence="1" key="1">
    <citation type="submission" date="2020-06" db="EMBL/GenBank/DDBJ databases">
        <authorList>
            <person name="Li T."/>
            <person name="Hu X."/>
            <person name="Zhang T."/>
            <person name="Song X."/>
            <person name="Zhang H."/>
            <person name="Dai N."/>
            <person name="Sheng W."/>
            <person name="Hou X."/>
            <person name="Wei L."/>
        </authorList>
    </citation>
    <scope>NUCLEOTIDE SEQUENCE</scope>
    <source>
        <strain evidence="1">G02</strain>
        <tissue evidence="1">Leaf</tissue>
    </source>
</reference>
<dbReference type="EMBL" id="JACGWJ010000008">
    <property type="protein sequence ID" value="KAL0404041.1"/>
    <property type="molecule type" value="Genomic_DNA"/>
</dbReference>
<reference evidence="1" key="2">
    <citation type="journal article" date="2024" name="Plant">
        <title>Genomic evolution and insights into agronomic trait innovations of Sesamum species.</title>
        <authorList>
            <person name="Miao H."/>
            <person name="Wang L."/>
            <person name="Qu L."/>
            <person name="Liu H."/>
            <person name="Sun Y."/>
            <person name="Le M."/>
            <person name="Wang Q."/>
            <person name="Wei S."/>
            <person name="Zheng Y."/>
            <person name="Lin W."/>
            <person name="Duan Y."/>
            <person name="Cao H."/>
            <person name="Xiong S."/>
            <person name="Wang X."/>
            <person name="Wei L."/>
            <person name="Li C."/>
            <person name="Ma Q."/>
            <person name="Ju M."/>
            <person name="Zhao R."/>
            <person name="Li G."/>
            <person name="Mu C."/>
            <person name="Tian Q."/>
            <person name="Mei H."/>
            <person name="Zhang T."/>
            <person name="Gao T."/>
            <person name="Zhang H."/>
        </authorList>
    </citation>
    <scope>NUCLEOTIDE SEQUENCE</scope>
    <source>
        <strain evidence="1">G02</strain>
    </source>
</reference>
<protein>
    <submittedName>
        <fullName evidence="1">Uncharacterized protein</fullName>
    </submittedName>
</protein>
<organism evidence="1">
    <name type="scientific">Sesamum radiatum</name>
    <name type="common">Black benniseed</name>
    <dbReference type="NCBI Taxonomy" id="300843"/>
    <lineage>
        <taxon>Eukaryota</taxon>
        <taxon>Viridiplantae</taxon>
        <taxon>Streptophyta</taxon>
        <taxon>Embryophyta</taxon>
        <taxon>Tracheophyta</taxon>
        <taxon>Spermatophyta</taxon>
        <taxon>Magnoliopsida</taxon>
        <taxon>eudicotyledons</taxon>
        <taxon>Gunneridae</taxon>
        <taxon>Pentapetalae</taxon>
        <taxon>asterids</taxon>
        <taxon>lamiids</taxon>
        <taxon>Lamiales</taxon>
        <taxon>Pedaliaceae</taxon>
        <taxon>Sesamum</taxon>
    </lineage>
</organism>
<dbReference type="InterPro" id="IPR043502">
    <property type="entry name" value="DNA/RNA_pol_sf"/>
</dbReference>
<dbReference type="Gene3D" id="3.10.10.10">
    <property type="entry name" value="HIV Type 1 Reverse Transcriptase, subunit A, domain 1"/>
    <property type="match status" value="1"/>
</dbReference>
<dbReference type="SUPFAM" id="SSF56672">
    <property type="entry name" value="DNA/RNA polymerases"/>
    <property type="match status" value="1"/>
</dbReference>
<sequence length="312" mass="35796">MLRTSVMGKAEASDPPWKGVIRMITGGSAGGDSQRARKAQVREAYRATVKEIMDVEPANDAPLIQFDQEEHSEPRIPGNCALVITALLANYEIERVFIDSGSSIDILFGEAYDQMPLGDVVLETVDTLLEEKGYWRKYRVKEILTNKEKIRYLGQSAQRLGQNTTKKPQSRFNRWKILPVELLPGDPDKITKIESKMKKDVREQVINCLRKNKDIFTWTPQYVEGIDPDVITHHLNVDPNIRPAEQKKRHFGPEKDKIIQGDVNKLLTAEHIRKIQFPEWLSNIVLVPKPGGKWRMCIDFRDLNKACPKDYY</sequence>
<dbReference type="PANTHER" id="PTHR24559">
    <property type="entry name" value="TRANSPOSON TY3-I GAG-POL POLYPROTEIN"/>
    <property type="match status" value="1"/>
</dbReference>
<name>A0AAW2TKD3_SESRA</name>